<dbReference type="EMBL" id="SWLE01000020">
    <property type="protein sequence ID" value="TNM86508.1"/>
    <property type="molecule type" value="Genomic_DNA"/>
</dbReference>
<organism evidence="8 9">
    <name type="scientific">Takifugu bimaculatus</name>
    <dbReference type="NCBI Taxonomy" id="433685"/>
    <lineage>
        <taxon>Eukaryota</taxon>
        <taxon>Metazoa</taxon>
        <taxon>Chordata</taxon>
        <taxon>Craniata</taxon>
        <taxon>Vertebrata</taxon>
        <taxon>Euteleostomi</taxon>
        <taxon>Actinopterygii</taxon>
        <taxon>Neopterygii</taxon>
        <taxon>Teleostei</taxon>
        <taxon>Neoteleostei</taxon>
        <taxon>Acanthomorphata</taxon>
        <taxon>Eupercaria</taxon>
        <taxon>Tetraodontiformes</taxon>
        <taxon>Tetradontoidea</taxon>
        <taxon>Tetraodontidae</taxon>
        <taxon>Takifugu</taxon>
    </lineage>
</organism>
<dbReference type="AlphaFoldDB" id="A0A4Z2B4M4"/>
<protein>
    <recommendedName>
        <fullName evidence="7">AJAP1/PANP C-terminal domain-containing protein</fullName>
    </recommendedName>
</protein>
<dbReference type="Pfam" id="PF15298">
    <property type="entry name" value="AJAP1_PANP_C"/>
    <property type="match status" value="1"/>
</dbReference>
<evidence type="ECO:0000256" key="5">
    <source>
        <dbReference type="ARBA" id="ARBA00023136"/>
    </source>
</evidence>
<evidence type="ECO:0000313" key="8">
    <source>
        <dbReference type="EMBL" id="TNM86508.1"/>
    </source>
</evidence>
<dbReference type="Proteomes" id="UP000516260">
    <property type="component" value="Chromosome 7"/>
</dbReference>
<keyword evidence="4 6" id="KW-1133">Transmembrane helix</keyword>
<gene>
    <name evidence="8" type="ORF">fugu_006738</name>
</gene>
<evidence type="ECO:0000256" key="2">
    <source>
        <dbReference type="ARBA" id="ARBA00022692"/>
    </source>
</evidence>
<name>A0A4Z2B4M4_9TELE</name>
<proteinExistence type="predicted"/>
<dbReference type="GO" id="GO:0005912">
    <property type="term" value="C:adherens junction"/>
    <property type="evidence" value="ECO:0007669"/>
    <property type="project" value="TreeGrafter"/>
</dbReference>
<dbReference type="InterPro" id="IPR029198">
    <property type="entry name" value="AJAP1_PANP_C"/>
</dbReference>
<dbReference type="GO" id="GO:0044291">
    <property type="term" value="C:cell-cell contact zone"/>
    <property type="evidence" value="ECO:0007669"/>
    <property type="project" value="TreeGrafter"/>
</dbReference>
<keyword evidence="3" id="KW-0732">Signal</keyword>
<reference evidence="8 9" key="1">
    <citation type="submission" date="2019-04" db="EMBL/GenBank/DDBJ databases">
        <title>The sequence and de novo assembly of Takifugu bimaculatus genome using PacBio and Hi-C technologies.</title>
        <authorList>
            <person name="Xu P."/>
            <person name="Liu B."/>
            <person name="Zhou Z."/>
        </authorList>
    </citation>
    <scope>NUCLEOTIDE SEQUENCE [LARGE SCALE GENOMIC DNA]</scope>
    <source>
        <strain evidence="8">TB-2018</strain>
        <tissue evidence="8">Muscle</tissue>
    </source>
</reference>
<keyword evidence="5 6" id="KW-0472">Membrane</keyword>
<comment type="caution">
    <text evidence="8">The sequence shown here is derived from an EMBL/GenBank/DDBJ whole genome shotgun (WGS) entry which is preliminary data.</text>
</comment>
<evidence type="ECO:0000259" key="7">
    <source>
        <dbReference type="Pfam" id="PF15298"/>
    </source>
</evidence>
<evidence type="ECO:0000256" key="4">
    <source>
        <dbReference type="ARBA" id="ARBA00022989"/>
    </source>
</evidence>
<evidence type="ECO:0000256" key="1">
    <source>
        <dbReference type="ARBA" id="ARBA00004479"/>
    </source>
</evidence>
<keyword evidence="9" id="KW-1185">Reference proteome</keyword>
<evidence type="ECO:0000256" key="3">
    <source>
        <dbReference type="ARBA" id="ARBA00022729"/>
    </source>
</evidence>
<evidence type="ECO:0000256" key="6">
    <source>
        <dbReference type="SAM" id="Phobius"/>
    </source>
</evidence>
<dbReference type="PANTHER" id="PTHR32422">
    <property type="entry name" value="ADHERENS JUNCTION-ASSOCIATED PROTEIN 1"/>
    <property type="match status" value="1"/>
</dbReference>
<feature type="domain" description="AJAP1/PANP C-terminal" evidence="7">
    <location>
        <begin position="182"/>
        <end position="372"/>
    </location>
</feature>
<dbReference type="PANTHER" id="PTHR32422:SF0">
    <property type="entry name" value="ADHERENS JUNCTION-ASSOCIATED PROTEIN 1"/>
    <property type="match status" value="1"/>
</dbReference>
<keyword evidence="2 6" id="KW-0812">Transmembrane</keyword>
<evidence type="ECO:0000313" key="9">
    <source>
        <dbReference type="Proteomes" id="UP000516260"/>
    </source>
</evidence>
<accession>A0A4Z2B4M4</accession>
<dbReference type="InterPro" id="IPR039239">
    <property type="entry name" value="AJAP1"/>
</dbReference>
<dbReference type="GO" id="GO:0009898">
    <property type="term" value="C:cytoplasmic side of plasma membrane"/>
    <property type="evidence" value="ECO:0007669"/>
    <property type="project" value="TreeGrafter"/>
</dbReference>
<sequence>MWIKRSVARSPSALSPGSCMGHRVWILLAMTHLTLDFSACSPLSQSMGIRLTTKSVPHSRPSWQPLWDTTNKLHWRTMSPLVRRLFNPAVQDSRAGIGPKVKGLKRLKLMRIDQAACKDCRLKHSEMETEDPQAVISEAPAASSRGRRGGSVRWLRRTRRQLKWDSYDKSQDGRTTTVAGFIDWGPTGTDSIDDDSKPELNMTLSTRVPTTTVATTTSTTARVFQRTFTVVTTPEPKRLSTTKATVNEGTVKPPKPYVETSGLAVHQIITITVSLIMVIAALITTLVLKNCCAQSGNGRHNSHQRKIHQQEESCQNLTDFTPARVPSKVDIFTAYNDSLQCSHECVRTAVPIYTDEMIQQTPVYKSAYNGNRPSPTERQLIPVAFVSEKWFEISC</sequence>
<comment type="subcellular location">
    <subcellularLocation>
        <location evidence="1">Membrane</location>
        <topology evidence="1">Single-pass type I membrane protein</topology>
    </subcellularLocation>
</comment>
<dbReference type="GO" id="GO:0008013">
    <property type="term" value="F:beta-catenin binding"/>
    <property type="evidence" value="ECO:0007669"/>
    <property type="project" value="TreeGrafter"/>
</dbReference>
<feature type="transmembrane region" description="Helical" evidence="6">
    <location>
        <begin position="268"/>
        <end position="288"/>
    </location>
</feature>